<dbReference type="OrthoDB" id="129822at2"/>
<dbReference type="GO" id="GO:0003677">
    <property type="term" value="F:DNA binding"/>
    <property type="evidence" value="ECO:0007669"/>
    <property type="project" value="InterPro"/>
</dbReference>
<evidence type="ECO:0000256" key="2">
    <source>
        <dbReference type="ARBA" id="ARBA00022649"/>
    </source>
</evidence>
<gene>
    <name evidence="3" type="ORF">LQ50_24100</name>
</gene>
<dbReference type="GO" id="GO:0006402">
    <property type="term" value="P:mRNA catabolic process"/>
    <property type="evidence" value="ECO:0007669"/>
    <property type="project" value="TreeGrafter"/>
</dbReference>
<evidence type="ECO:0000256" key="1">
    <source>
        <dbReference type="ARBA" id="ARBA00007521"/>
    </source>
</evidence>
<keyword evidence="4" id="KW-1185">Reference proteome</keyword>
<dbReference type="STRING" id="333138.LQ50_24100"/>
<comment type="similarity">
    <text evidence="1">Belongs to the PemK/MazF family.</text>
</comment>
<dbReference type="Pfam" id="PF02452">
    <property type="entry name" value="PemK_toxin"/>
    <property type="match status" value="1"/>
</dbReference>
<name>A0A0B0IE87_9BACI</name>
<dbReference type="eggNOG" id="COG2337">
    <property type="taxonomic scope" value="Bacteria"/>
</dbReference>
<dbReference type="Proteomes" id="UP000030832">
    <property type="component" value="Unassembled WGS sequence"/>
</dbReference>
<dbReference type="Gene3D" id="2.30.30.110">
    <property type="match status" value="1"/>
</dbReference>
<sequence>MHKQGDIVLIPVPFSDLSNRKQRPVLIISNDEYNQMTDDILVVAITSQLKNLDYSVVIKQKDLDEGALKVTSALRADKVYTPSKGIIRKRFVKVNSEVLKSVRTKIDHQINSI</sequence>
<evidence type="ECO:0000313" key="4">
    <source>
        <dbReference type="Proteomes" id="UP000030832"/>
    </source>
</evidence>
<accession>A0A0B0IE87</accession>
<protein>
    <submittedName>
        <fullName evidence="3">MazF family transcriptional regulator</fullName>
    </submittedName>
</protein>
<organism evidence="3 4">
    <name type="scientific">Halalkalibacter okhensis</name>
    <dbReference type="NCBI Taxonomy" id="333138"/>
    <lineage>
        <taxon>Bacteria</taxon>
        <taxon>Bacillati</taxon>
        <taxon>Bacillota</taxon>
        <taxon>Bacilli</taxon>
        <taxon>Bacillales</taxon>
        <taxon>Bacillaceae</taxon>
        <taxon>Halalkalibacter</taxon>
    </lineage>
</organism>
<dbReference type="InterPro" id="IPR003477">
    <property type="entry name" value="PemK-like"/>
</dbReference>
<dbReference type="PANTHER" id="PTHR33988">
    <property type="entry name" value="ENDORIBONUCLEASE MAZF-RELATED"/>
    <property type="match status" value="1"/>
</dbReference>
<comment type="caution">
    <text evidence="3">The sequence shown here is derived from an EMBL/GenBank/DDBJ whole genome shotgun (WGS) entry which is preliminary data.</text>
</comment>
<dbReference type="GO" id="GO:0016075">
    <property type="term" value="P:rRNA catabolic process"/>
    <property type="evidence" value="ECO:0007669"/>
    <property type="project" value="TreeGrafter"/>
</dbReference>
<proteinExistence type="inferred from homology"/>
<reference evidence="3 4" key="1">
    <citation type="submission" date="2014-09" db="EMBL/GenBank/DDBJ databases">
        <title>Genome sequencing and annotation of Bacillus Okhensis strain Kh10-101T.</title>
        <authorList>
            <person name="Prakash J.S."/>
        </authorList>
    </citation>
    <scope>NUCLEOTIDE SEQUENCE [LARGE SCALE GENOMIC DNA]</scope>
    <source>
        <strain evidence="4">Kh10-101T</strain>
    </source>
</reference>
<keyword evidence="2" id="KW-1277">Toxin-antitoxin system</keyword>
<dbReference type="GO" id="GO:0004521">
    <property type="term" value="F:RNA endonuclease activity"/>
    <property type="evidence" value="ECO:0007669"/>
    <property type="project" value="TreeGrafter"/>
</dbReference>
<dbReference type="AlphaFoldDB" id="A0A0B0IE87"/>
<dbReference type="InterPro" id="IPR011067">
    <property type="entry name" value="Plasmid_toxin/cell-grow_inhib"/>
</dbReference>
<evidence type="ECO:0000313" key="3">
    <source>
        <dbReference type="EMBL" id="KHF37991.1"/>
    </source>
</evidence>
<dbReference type="SUPFAM" id="SSF50118">
    <property type="entry name" value="Cell growth inhibitor/plasmid maintenance toxic component"/>
    <property type="match status" value="1"/>
</dbReference>
<dbReference type="EMBL" id="JRJU01000057">
    <property type="protein sequence ID" value="KHF37991.1"/>
    <property type="molecule type" value="Genomic_DNA"/>
</dbReference>